<accession>A0ABP8U8U6</accession>
<evidence type="ECO:0000313" key="2">
    <source>
        <dbReference type="EMBL" id="GAA4626600.1"/>
    </source>
</evidence>
<proteinExistence type="predicted"/>
<feature type="transmembrane region" description="Helical" evidence="1">
    <location>
        <begin position="387"/>
        <end position="408"/>
    </location>
</feature>
<protein>
    <recommendedName>
        <fullName evidence="4">Tape measure protein</fullName>
    </recommendedName>
</protein>
<keyword evidence="3" id="KW-1185">Reference proteome</keyword>
<evidence type="ECO:0008006" key="4">
    <source>
        <dbReference type="Google" id="ProtNLM"/>
    </source>
</evidence>
<comment type="caution">
    <text evidence="2">The sequence shown here is derived from an EMBL/GenBank/DDBJ whole genome shotgun (WGS) entry which is preliminary data.</text>
</comment>
<dbReference type="Proteomes" id="UP001501442">
    <property type="component" value="Unassembled WGS sequence"/>
</dbReference>
<feature type="transmembrane region" description="Helical" evidence="1">
    <location>
        <begin position="355"/>
        <end position="375"/>
    </location>
</feature>
<dbReference type="RefSeq" id="WP_345431936.1">
    <property type="nucleotide sequence ID" value="NZ_BAABHK010000004.1"/>
</dbReference>
<reference evidence="3" key="1">
    <citation type="journal article" date="2019" name="Int. J. Syst. Evol. Microbiol.">
        <title>The Global Catalogue of Microorganisms (GCM) 10K type strain sequencing project: providing services to taxonomists for standard genome sequencing and annotation.</title>
        <authorList>
            <consortium name="The Broad Institute Genomics Platform"/>
            <consortium name="The Broad Institute Genome Sequencing Center for Infectious Disease"/>
            <person name="Wu L."/>
            <person name="Ma J."/>
        </authorList>
    </citation>
    <scope>NUCLEOTIDE SEQUENCE [LARGE SCALE GENOMIC DNA]</scope>
    <source>
        <strain evidence="3">JCM 17939</strain>
    </source>
</reference>
<sequence>MATIKNLLIRIGVEEDTSRGIRKVTGELEKTSKEADKADKSSNRLSGTLSKLGKISGSGLAKLGSAAITAGKGIAVLAAAAGGLNTVVQAATALAPLAGLYLLIPGAALGAAAALGTLKLAISGVSEGFKAALGNDPKKYAEALKTLPPAARSVATELHKLAPELKSIQATAAQNLFAPLHGQLTAVAKVLVGPVKQGVADVGLQFGLVARQAALFLRQTATAAVLRQTFSTVAGSIHQLIPALQPVLIGFRNLASVGLQFLPQIAGSVSVIAQRFGLWLQRAVATGRATAWIQNALATLKQIGGVLSNVGGILKSVFSAASAGGSQFLGILGAALAQLNAFLKTAQGQAALTSIFQTLGAIGTTLGPVIGALVTQVGTLARPLGQLAQLVGPILLTAINALGPALALIAPGLQALFGGLSQAVTAIAASGALPALGQAIAQIGIAAAPLLPVVGQLAALLAKNLAASVTTLLAVLGPVISALAQSLAPILPQIAAAFSQLAVAMAPIATQFGQQLGQALVKILPPLLQIVPQLLQGLVPALVDLLTALQPLMPQLIQLGVVLAQNLAQSLPLLLPSLIHFVELLVDLVAMAVPVVGWILRISTALAGDLGTGLTTALKLVAAMVDGVIRLFRDLFDILLGHSIIPDIVRGTISWFAQLPGRVAGIFYSMAAGAISQAAGLLRYVSGIPGAIARTFAGAGSWLYNAGRAIMIGLWDGVASLWNWLVARFRDLTNLIPRIKGPPEKDRRLLTPAGVAIMQGLGEGIASQIPALRSTLGRVTNAIALPGAGVQAAPAAAGAAAGAPRGVTAAAGGGGGTVVLEVRSGGSKVDDLLVELLRKAVRVHGGGNVQLALGDS</sequence>
<keyword evidence="1" id="KW-1133">Transmembrane helix</keyword>
<name>A0ABP8U8U6_9ACTN</name>
<evidence type="ECO:0000313" key="3">
    <source>
        <dbReference type="Proteomes" id="UP001501442"/>
    </source>
</evidence>
<gene>
    <name evidence="2" type="ORF">GCM10023196_035500</name>
</gene>
<dbReference type="EMBL" id="BAABHK010000004">
    <property type="protein sequence ID" value="GAA4626600.1"/>
    <property type="molecule type" value="Genomic_DNA"/>
</dbReference>
<feature type="transmembrane region" description="Helical" evidence="1">
    <location>
        <begin position="324"/>
        <end position="343"/>
    </location>
</feature>
<keyword evidence="1" id="KW-0472">Membrane</keyword>
<feature type="transmembrane region" description="Helical" evidence="1">
    <location>
        <begin position="469"/>
        <end position="488"/>
    </location>
</feature>
<organism evidence="2 3">
    <name type="scientific">Actinoallomurus vinaceus</name>
    <dbReference type="NCBI Taxonomy" id="1080074"/>
    <lineage>
        <taxon>Bacteria</taxon>
        <taxon>Bacillati</taxon>
        <taxon>Actinomycetota</taxon>
        <taxon>Actinomycetes</taxon>
        <taxon>Streptosporangiales</taxon>
        <taxon>Thermomonosporaceae</taxon>
        <taxon>Actinoallomurus</taxon>
    </lineage>
</organism>
<evidence type="ECO:0000256" key="1">
    <source>
        <dbReference type="SAM" id="Phobius"/>
    </source>
</evidence>
<keyword evidence="1" id="KW-0812">Transmembrane</keyword>
<feature type="transmembrane region" description="Helical" evidence="1">
    <location>
        <begin position="439"/>
        <end position="462"/>
    </location>
</feature>